<evidence type="ECO:0000313" key="12">
    <source>
        <dbReference type="EMBL" id="KAF3764034.1"/>
    </source>
</evidence>
<dbReference type="InterPro" id="IPR000719">
    <property type="entry name" value="Prot_kinase_dom"/>
</dbReference>
<comment type="function">
    <text evidence="1">Component of the EKC/KEOPS complex that is required for the formation of a threonylcarbamoyl group on adenosine at position 37 (t(6)A37) in tRNAs that read codons beginning with adenine. The complex is probably involved in the transfer of the threonylcarbamoyl moiety of threonylcarbamoyl-AMP (TC-AMP) to the N6 group of A37. BUD32 has ATPase activity in the context of the EKC/KEOPS complex and likely plays a supporting role to the catalytic subunit KAE1. The EKC/KEOPS complex also promotes both telomere uncapping and telomere elongation. The complex is required for efficient recruitment of transcriptional coactivators.</text>
</comment>
<dbReference type="RefSeq" id="XP_040774995.1">
    <property type="nucleotide sequence ID" value="XM_040920744.1"/>
</dbReference>
<dbReference type="PROSITE" id="PS00107">
    <property type="entry name" value="PROTEIN_KINASE_ATP"/>
    <property type="match status" value="1"/>
</dbReference>
<dbReference type="PANTHER" id="PTHR24361">
    <property type="entry name" value="MITOGEN-ACTIVATED KINASE KINASE KINASE"/>
    <property type="match status" value="1"/>
</dbReference>
<dbReference type="GO" id="GO:0005524">
    <property type="term" value="F:ATP binding"/>
    <property type="evidence" value="ECO:0007669"/>
    <property type="project" value="UniProtKB-UniRule"/>
</dbReference>
<comment type="subunit">
    <text evidence="2">Component of the EKC/KEOPS complex composed of at least BUD32, CGI121, GON7, KAE1 and PCC1; the whole complex dimerizes.</text>
</comment>
<dbReference type="GO" id="GO:0005737">
    <property type="term" value="C:cytoplasm"/>
    <property type="evidence" value="ECO:0007669"/>
    <property type="project" value="TreeGrafter"/>
</dbReference>
<gene>
    <name evidence="12" type="ORF">M406DRAFT_332467</name>
</gene>
<dbReference type="GeneID" id="63837873"/>
<dbReference type="InterPro" id="IPR017441">
    <property type="entry name" value="Protein_kinase_ATP_BS"/>
</dbReference>
<evidence type="ECO:0000256" key="5">
    <source>
        <dbReference type="ARBA" id="ARBA00019973"/>
    </source>
</evidence>
<name>A0A9P4XZ70_CRYP1</name>
<keyword evidence="10" id="KW-0067">ATP-binding</keyword>
<keyword evidence="12" id="KW-0418">Kinase</keyword>
<comment type="caution">
    <text evidence="12">The sequence shown here is derived from an EMBL/GenBank/DDBJ whole genome shotgun (WGS) entry which is preliminary data.</text>
</comment>
<reference evidence="12" key="1">
    <citation type="journal article" date="2020" name="Phytopathology">
        <title>Genome sequence of the chestnut blight fungus Cryphonectria parasitica EP155: A fundamental resource for an archetypical invasive plant pathogen.</title>
        <authorList>
            <person name="Crouch J.A."/>
            <person name="Dawe A."/>
            <person name="Aerts A."/>
            <person name="Barry K."/>
            <person name="Churchill A.C.L."/>
            <person name="Grimwood J."/>
            <person name="Hillman B."/>
            <person name="Milgroom M.G."/>
            <person name="Pangilinan J."/>
            <person name="Smith M."/>
            <person name="Salamov A."/>
            <person name="Schmutz J."/>
            <person name="Yadav J."/>
            <person name="Grigoriev I.V."/>
            <person name="Nuss D."/>
        </authorList>
    </citation>
    <scope>NUCLEOTIDE SEQUENCE</scope>
    <source>
        <strain evidence="12">EP155</strain>
    </source>
</reference>
<comment type="catalytic activity">
    <reaction evidence="9">
        <text>L-seryl-[protein] + ATP = O-phospho-L-seryl-[protein] + ADP + H(+)</text>
        <dbReference type="Rhea" id="RHEA:17989"/>
        <dbReference type="Rhea" id="RHEA-COMP:9863"/>
        <dbReference type="Rhea" id="RHEA-COMP:11604"/>
        <dbReference type="ChEBI" id="CHEBI:15378"/>
        <dbReference type="ChEBI" id="CHEBI:29999"/>
        <dbReference type="ChEBI" id="CHEBI:30616"/>
        <dbReference type="ChEBI" id="CHEBI:83421"/>
        <dbReference type="ChEBI" id="CHEBI:456216"/>
        <dbReference type="EC" id="2.7.11.1"/>
    </reaction>
</comment>
<dbReference type="AlphaFoldDB" id="A0A9P4XZ70"/>
<keyword evidence="13" id="KW-1185">Reference proteome</keyword>
<organism evidence="12 13">
    <name type="scientific">Cryphonectria parasitica (strain ATCC 38755 / EP155)</name>
    <dbReference type="NCBI Taxonomy" id="660469"/>
    <lineage>
        <taxon>Eukaryota</taxon>
        <taxon>Fungi</taxon>
        <taxon>Dikarya</taxon>
        <taxon>Ascomycota</taxon>
        <taxon>Pezizomycotina</taxon>
        <taxon>Sordariomycetes</taxon>
        <taxon>Sordariomycetidae</taxon>
        <taxon>Diaporthales</taxon>
        <taxon>Cryphonectriaceae</taxon>
        <taxon>Cryphonectria-Endothia species complex</taxon>
        <taxon>Cryphonectria</taxon>
    </lineage>
</organism>
<dbReference type="SMART" id="SM00220">
    <property type="entry name" value="S_TKc"/>
    <property type="match status" value="1"/>
</dbReference>
<feature type="domain" description="Protein kinase" evidence="11">
    <location>
        <begin position="141"/>
        <end position="324"/>
    </location>
</feature>
<dbReference type="Gene3D" id="1.10.510.10">
    <property type="entry name" value="Transferase(Phosphotransferase) domain 1"/>
    <property type="match status" value="1"/>
</dbReference>
<dbReference type="EMBL" id="MU032349">
    <property type="protein sequence ID" value="KAF3764034.1"/>
    <property type="molecule type" value="Genomic_DNA"/>
</dbReference>
<keyword evidence="12" id="KW-0808">Transferase</keyword>
<feature type="binding site" evidence="10">
    <location>
        <position position="170"/>
    </location>
    <ligand>
        <name>ATP</name>
        <dbReference type="ChEBI" id="CHEBI:30616"/>
    </ligand>
</feature>
<proteinExistence type="predicted"/>
<evidence type="ECO:0000256" key="9">
    <source>
        <dbReference type="ARBA" id="ARBA00048679"/>
    </source>
</evidence>
<dbReference type="OrthoDB" id="5979581at2759"/>
<dbReference type="InterPro" id="IPR011009">
    <property type="entry name" value="Kinase-like_dom_sf"/>
</dbReference>
<evidence type="ECO:0000256" key="4">
    <source>
        <dbReference type="ARBA" id="ARBA00013948"/>
    </source>
</evidence>
<dbReference type="EC" id="2.7.11.1" evidence="3"/>
<dbReference type="PROSITE" id="PS50011">
    <property type="entry name" value="PROTEIN_KINASE_DOM"/>
    <property type="match status" value="1"/>
</dbReference>
<dbReference type="SUPFAM" id="SSF56112">
    <property type="entry name" value="Protein kinase-like (PK-like)"/>
    <property type="match status" value="1"/>
</dbReference>
<evidence type="ECO:0000256" key="3">
    <source>
        <dbReference type="ARBA" id="ARBA00012513"/>
    </source>
</evidence>
<dbReference type="InterPro" id="IPR008266">
    <property type="entry name" value="Tyr_kinase_AS"/>
</dbReference>
<dbReference type="PROSITE" id="PS00109">
    <property type="entry name" value="PROTEIN_KINASE_TYR"/>
    <property type="match status" value="1"/>
</dbReference>
<evidence type="ECO:0000313" key="13">
    <source>
        <dbReference type="Proteomes" id="UP000803844"/>
    </source>
</evidence>
<protein>
    <recommendedName>
        <fullName evidence="5">EKC/KEOPS complex subunit BUD32</fullName>
        <ecNumber evidence="3">2.7.11.1</ecNumber>
    </recommendedName>
    <alternativeName>
        <fullName evidence="6 7">Atypical Serine/threonine protein kinase BUD32</fullName>
    </alternativeName>
    <alternativeName>
        <fullName evidence="4">EKC/KEOPS complex subunit bud32</fullName>
    </alternativeName>
</protein>
<evidence type="ECO:0000256" key="6">
    <source>
        <dbReference type="ARBA" id="ARBA00030980"/>
    </source>
</evidence>
<evidence type="ECO:0000256" key="2">
    <source>
        <dbReference type="ARBA" id="ARBA00011534"/>
    </source>
</evidence>
<evidence type="ECO:0000256" key="1">
    <source>
        <dbReference type="ARBA" id="ARBA00003747"/>
    </source>
</evidence>
<evidence type="ECO:0000256" key="10">
    <source>
        <dbReference type="PROSITE-ProRule" id="PRU10141"/>
    </source>
</evidence>
<dbReference type="GO" id="GO:0004674">
    <property type="term" value="F:protein serine/threonine kinase activity"/>
    <property type="evidence" value="ECO:0007669"/>
    <property type="project" value="UniProtKB-EC"/>
</dbReference>
<keyword evidence="10" id="KW-0547">Nucleotide-binding</keyword>
<evidence type="ECO:0000259" key="11">
    <source>
        <dbReference type="PROSITE" id="PS50011"/>
    </source>
</evidence>
<evidence type="ECO:0000256" key="8">
    <source>
        <dbReference type="ARBA" id="ARBA00047899"/>
    </source>
</evidence>
<comment type="catalytic activity">
    <reaction evidence="8">
        <text>L-threonyl-[protein] + ATP = O-phospho-L-threonyl-[protein] + ADP + H(+)</text>
        <dbReference type="Rhea" id="RHEA:46608"/>
        <dbReference type="Rhea" id="RHEA-COMP:11060"/>
        <dbReference type="Rhea" id="RHEA-COMP:11605"/>
        <dbReference type="ChEBI" id="CHEBI:15378"/>
        <dbReference type="ChEBI" id="CHEBI:30013"/>
        <dbReference type="ChEBI" id="CHEBI:30616"/>
        <dbReference type="ChEBI" id="CHEBI:61977"/>
        <dbReference type="ChEBI" id="CHEBI:456216"/>
        <dbReference type="EC" id="2.7.11.1"/>
    </reaction>
</comment>
<sequence length="324" mass="37166">MASSSSHFAMLTPDNQPAQKCLAVLVDKQLLEPDQLILSFERLGATRSIDLPVCPLRSRRLKGRILCETSIHPQSGALMLQNLSEDEIIVYLVSDERSDIKLQYQEMHVLHMLVNYFRIGSLYFKLEFCVKDESIQLENNLIIHRVIGQGAFGQVKVAVDRLTGRVVACKTIQGNKPREIALMENELAIAQGIPARAAGLMRLLRSWCDHNQSVLCFQAETERMHLLMPYTPFTFRTAPWRDMTIVTRLALFSQVLEGLHNLHAMNIMHRDISPANLLIFWPRISPPSAVISDYSKVKRDLALRVPQIIRLRPWFIEFPWDELR</sequence>
<dbReference type="Gene3D" id="3.30.200.20">
    <property type="entry name" value="Phosphorylase Kinase, domain 1"/>
    <property type="match status" value="1"/>
</dbReference>
<dbReference type="Pfam" id="PF00069">
    <property type="entry name" value="Pkinase"/>
    <property type="match status" value="1"/>
</dbReference>
<accession>A0A9P4XZ70</accession>
<dbReference type="Proteomes" id="UP000803844">
    <property type="component" value="Unassembled WGS sequence"/>
</dbReference>
<dbReference type="InterPro" id="IPR053235">
    <property type="entry name" value="Ser_Thr_kinase"/>
</dbReference>
<evidence type="ECO:0000256" key="7">
    <source>
        <dbReference type="ARBA" id="ARBA00033194"/>
    </source>
</evidence>